<organism evidence="1 2">
    <name type="scientific">Trichinella zimbabwensis</name>
    <dbReference type="NCBI Taxonomy" id="268475"/>
    <lineage>
        <taxon>Eukaryota</taxon>
        <taxon>Metazoa</taxon>
        <taxon>Ecdysozoa</taxon>
        <taxon>Nematoda</taxon>
        <taxon>Enoplea</taxon>
        <taxon>Dorylaimia</taxon>
        <taxon>Trichinellida</taxon>
        <taxon>Trichinellidae</taxon>
        <taxon>Trichinella</taxon>
    </lineage>
</organism>
<sequence length="187" mass="21620">MIEEINPIIEAQQRMTSVGRNVNTKDENYATATIQPVLVNGFSCGRNIKQNKSQPQASMKIIKINRLLWNGPRWLLDGNQCPRFVWPFLNEMIEEINQIIETQQRMTSVGRNVNTKDENYATATIQPALVNGFSCGRNIKQNKSYDRWFKIRPLLDLFLARCKSVKSEEKQCIDESLIPYKGRCPLR</sequence>
<accession>A0A0V1H8M6</accession>
<name>A0A0V1H8M6_9BILA</name>
<dbReference type="EMBL" id="JYDP01000111">
    <property type="protein sequence ID" value="KRZ06891.1"/>
    <property type="molecule type" value="Genomic_DNA"/>
</dbReference>
<dbReference type="AlphaFoldDB" id="A0A0V1H8M6"/>
<dbReference type="OrthoDB" id="118105at2759"/>
<dbReference type="Proteomes" id="UP000055024">
    <property type="component" value="Unassembled WGS sequence"/>
</dbReference>
<protein>
    <recommendedName>
        <fullName evidence="3">PiggyBac transposable element-derived protein domain-containing protein</fullName>
    </recommendedName>
</protein>
<keyword evidence="2" id="KW-1185">Reference proteome</keyword>
<proteinExistence type="predicted"/>
<evidence type="ECO:0000313" key="1">
    <source>
        <dbReference type="EMBL" id="KRZ06891.1"/>
    </source>
</evidence>
<evidence type="ECO:0000313" key="2">
    <source>
        <dbReference type="Proteomes" id="UP000055024"/>
    </source>
</evidence>
<gene>
    <name evidence="1" type="ORF">T11_5871</name>
</gene>
<dbReference type="STRING" id="268475.A0A0V1H8M6"/>
<comment type="caution">
    <text evidence="1">The sequence shown here is derived from an EMBL/GenBank/DDBJ whole genome shotgun (WGS) entry which is preliminary data.</text>
</comment>
<evidence type="ECO:0008006" key="3">
    <source>
        <dbReference type="Google" id="ProtNLM"/>
    </source>
</evidence>
<reference evidence="1 2" key="1">
    <citation type="submission" date="2015-01" db="EMBL/GenBank/DDBJ databases">
        <title>Evolution of Trichinella species and genotypes.</title>
        <authorList>
            <person name="Korhonen P.K."/>
            <person name="Edoardo P."/>
            <person name="Giuseppe L.R."/>
            <person name="Gasser R.B."/>
        </authorList>
    </citation>
    <scope>NUCLEOTIDE SEQUENCE [LARGE SCALE GENOMIC DNA]</scope>
    <source>
        <strain evidence="1">ISS1029</strain>
    </source>
</reference>